<feature type="domain" description="UDP-glucose/GDP-mannose dehydrogenase C-terminal" evidence="4">
    <location>
        <begin position="327"/>
        <end position="427"/>
    </location>
</feature>
<dbReference type="SUPFAM" id="SSF48179">
    <property type="entry name" value="6-phosphogluconate dehydrogenase C-terminal domain-like"/>
    <property type="match status" value="1"/>
</dbReference>
<evidence type="ECO:0000256" key="2">
    <source>
        <dbReference type="ARBA" id="ARBA00023027"/>
    </source>
</evidence>
<accession>A0ABU0W7W4</accession>
<dbReference type="PIRSF" id="PIRSF500136">
    <property type="entry name" value="UDP_ManNAc_DH"/>
    <property type="match status" value="1"/>
</dbReference>
<evidence type="ECO:0000256" key="3">
    <source>
        <dbReference type="PIRNR" id="PIRNR000124"/>
    </source>
</evidence>
<dbReference type="InterPro" id="IPR028359">
    <property type="entry name" value="UDP_ManNAc/GlcNAc_DH"/>
</dbReference>
<proteinExistence type="inferred from homology"/>
<dbReference type="PIRSF" id="PIRSF000124">
    <property type="entry name" value="UDPglc_GDPman_dh"/>
    <property type="match status" value="1"/>
</dbReference>
<dbReference type="SMART" id="SM00984">
    <property type="entry name" value="UDPG_MGDP_dh_C"/>
    <property type="match status" value="1"/>
</dbReference>
<dbReference type="NCBIfam" id="NF008286">
    <property type="entry name" value="PRK11064.1"/>
    <property type="match status" value="1"/>
</dbReference>
<dbReference type="Pfam" id="PF00984">
    <property type="entry name" value="UDPG_MGDP_dh"/>
    <property type="match status" value="1"/>
</dbReference>
<dbReference type="InterPro" id="IPR036220">
    <property type="entry name" value="UDP-Glc/GDP-Man_DH_C_sf"/>
</dbReference>
<comment type="caution">
    <text evidence="5">The sequence shown here is derived from an EMBL/GenBank/DDBJ whole genome shotgun (WGS) entry which is preliminary data.</text>
</comment>
<dbReference type="EC" id="1.1.1.336" evidence="5"/>
<keyword evidence="2" id="KW-0520">NAD</keyword>
<keyword evidence="1 5" id="KW-0560">Oxidoreductase</keyword>
<evidence type="ECO:0000313" key="6">
    <source>
        <dbReference type="Proteomes" id="UP001239019"/>
    </source>
</evidence>
<dbReference type="Pfam" id="PF03720">
    <property type="entry name" value="UDPG_MGDP_dh_C"/>
    <property type="match status" value="1"/>
</dbReference>
<reference evidence="5 6" key="1">
    <citation type="submission" date="2023-08" db="EMBL/GenBank/DDBJ databases">
        <title>Whole-genome sequencing of halo(alkali)philic microorganisms from hypersaline lakes.</title>
        <authorList>
            <person name="Sorokin D.Y."/>
            <person name="Abbas B."/>
            <person name="Merkel A.Y."/>
        </authorList>
    </citation>
    <scope>NUCLEOTIDE SEQUENCE [LARGE SCALE GENOMIC DNA]</scope>
    <source>
        <strain evidence="5 6">AB-CW4</strain>
    </source>
</reference>
<dbReference type="RefSeq" id="WP_306728628.1">
    <property type="nucleotide sequence ID" value="NZ_JAVDDT010000006.1"/>
</dbReference>
<keyword evidence="6" id="KW-1185">Reference proteome</keyword>
<dbReference type="PANTHER" id="PTHR43491">
    <property type="entry name" value="UDP-N-ACETYL-D-MANNOSAMINE DEHYDROGENASE"/>
    <property type="match status" value="1"/>
</dbReference>
<dbReference type="GO" id="GO:0089714">
    <property type="term" value="F:UDP-N-acetyl-D-mannosamine dehydrogenase activity"/>
    <property type="evidence" value="ECO:0007669"/>
    <property type="project" value="UniProtKB-EC"/>
</dbReference>
<dbReference type="NCBIfam" id="TIGR03026">
    <property type="entry name" value="NDP-sugDHase"/>
    <property type="match status" value="1"/>
</dbReference>
<sequence length="433" mass="46761">MSSKSSVLSPQSSKPTRVCVMGLGYIGLPTAAVMASRGLEVVGVDIVDSVVDTINRGEIQFAEPDLDIVVRSVVQAGRLRCFVEPQPADVFIIAVPTPLGEARQPDLSHVEAAARSLAPLLEAGNTVILESTCPVGTTEQLCAWLGEERPDLSFPHKAGQEADIRVAHCPERVLPGRVLQELVGNDRIIGGMTSRCADAACDLYRRFVRGELVRTNVRTAEMCKLAENAYRDVNIAFANELSLVCEQHGIDPWELIELANRHPRVDILQPGVGVGGHCIAVDPWFLIASAPELARLMTTAREVNEYKPVFVAQQVMQALPDGEVTVACLGLAFKPNVEDLRSSPAVQVVQLLAEHSRLTVLAVEPHVNALPPELADCSNVRLVSLDDALEQADLSVALVAHTALQEDLNGRRLDLARMIDVVNLLGLNGMARS</sequence>
<dbReference type="InterPro" id="IPR008927">
    <property type="entry name" value="6-PGluconate_DH-like_C_sf"/>
</dbReference>
<dbReference type="EMBL" id="JAVDDT010000006">
    <property type="protein sequence ID" value="MDQ2070128.1"/>
    <property type="molecule type" value="Genomic_DNA"/>
</dbReference>
<dbReference type="InterPro" id="IPR036291">
    <property type="entry name" value="NAD(P)-bd_dom_sf"/>
</dbReference>
<gene>
    <name evidence="5" type="primary">wecC</name>
    <name evidence="5" type="ORF">RBH19_09590</name>
</gene>
<evidence type="ECO:0000259" key="4">
    <source>
        <dbReference type="SMART" id="SM00984"/>
    </source>
</evidence>
<comment type="similarity">
    <text evidence="3">Belongs to the UDP-glucose/GDP-mannose dehydrogenase family.</text>
</comment>
<organism evidence="5 6">
    <name type="scientific">Natronospira bacteriovora</name>
    <dbReference type="NCBI Taxonomy" id="3069753"/>
    <lineage>
        <taxon>Bacteria</taxon>
        <taxon>Pseudomonadati</taxon>
        <taxon>Pseudomonadota</taxon>
        <taxon>Gammaproteobacteria</taxon>
        <taxon>Natronospirales</taxon>
        <taxon>Natronospiraceae</taxon>
        <taxon>Natronospira</taxon>
    </lineage>
</organism>
<dbReference type="Pfam" id="PF03721">
    <property type="entry name" value="UDPG_MGDP_dh_N"/>
    <property type="match status" value="1"/>
</dbReference>
<name>A0ABU0W7W4_9GAMM</name>
<dbReference type="InterPro" id="IPR014026">
    <property type="entry name" value="UDP-Glc/GDP-Man_DH_dimer"/>
</dbReference>
<protein>
    <submittedName>
        <fullName evidence="5">UDP-N-acetyl-D-mannosamine dehydrogenase</fullName>
        <ecNumber evidence="5">1.1.1.336</ecNumber>
    </submittedName>
</protein>
<dbReference type="Gene3D" id="3.40.50.720">
    <property type="entry name" value="NAD(P)-binding Rossmann-like Domain"/>
    <property type="match status" value="2"/>
</dbReference>
<evidence type="ECO:0000313" key="5">
    <source>
        <dbReference type="EMBL" id="MDQ2070128.1"/>
    </source>
</evidence>
<dbReference type="InterPro" id="IPR014027">
    <property type="entry name" value="UDP-Glc/GDP-Man_DH_C"/>
</dbReference>
<dbReference type="InterPro" id="IPR017476">
    <property type="entry name" value="UDP-Glc/GDP-Man"/>
</dbReference>
<evidence type="ECO:0000256" key="1">
    <source>
        <dbReference type="ARBA" id="ARBA00023002"/>
    </source>
</evidence>
<dbReference type="SUPFAM" id="SSF51735">
    <property type="entry name" value="NAD(P)-binding Rossmann-fold domains"/>
    <property type="match status" value="1"/>
</dbReference>
<dbReference type="PANTHER" id="PTHR43491:SF1">
    <property type="entry name" value="UDP-N-ACETYL-D-MANNOSAMINE DEHYDROGENASE"/>
    <property type="match status" value="1"/>
</dbReference>
<dbReference type="InterPro" id="IPR001732">
    <property type="entry name" value="UDP-Glc/GDP-Man_DH_N"/>
</dbReference>
<dbReference type="SUPFAM" id="SSF52413">
    <property type="entry name" value="UDP-glucose/GDP-mannose dehydrogenase C-terminal domain"/>
    <property type="match status" value="1"/>
</dbReference>
<dbReference type="Proteomes" id="UP001239019">
    <property type="component" value="Unassembled WGS sequence"/>
</dbReference>